<evidence type="ECO:0008006" key="3">
    <source>
        <dbReference type="Google" id="ProtNLM"/>
    </source>
</evidence>
<dbReference type="Gene3D" id="3.30.160.60">
    <property type="entry name" value="Classic Zinc Finger"/>
    <property type="match status" value="1"/>
</dbReference>
<dbReference type="EMBL" id="ML738677">
    <property type="protein sequence ID" value="KAE8159319.1"/>
    <property type="molecule type" value="Genomic_DNA"/>
</dbReference>
<dbReference type="AlphaFoldDB" id="A0A5N6UL08"/>
<dbReference type="OrthoDB" id="5305647at2759"/>
<name>A0A5N6UL08_ASPTM</name>
<keyword evidence="2" id="KW-1185">Reference proteome</keyword>
<gene>
    <name evidence="1" type="ORF">BDV40DRAFT_273646</name>
</gene>
<evidence type="ECO:0000313" key="1">
    <source>
        <dbReference type="EMBL" id="KAE8159319.1"/>
    </source>
</evidence>
<accession>A0A5N6UL08</accession>
<dbReference type="Proteomes" id="UP000326950">
    <property type="component" value="Unassembled WGS sequence"/>
</dbReference>
<feature type="non-terminal residue" evidence="1">
    <location>
        <position position="78"/>
    </location>
</feature>
<protein>
    <recommendedName>
        <fullName evidence="3">C2H2-type domain-containing protein</fullName>
    </recommendedName>
</protein>
<proteinExistence type="predicted"/>
<reference evidence="1 2" key="1">
    <citation type="submission" date="2019-04" db="EMBL/GenBank/DDBJ databases">
        <title>Friends and foes A comparative genomics study of 23 Aspergillus species from section Flavi.</title>
        <authorList>
            <consortium name="DOE Joint Genome Institute"/>
            <person name="Kjaerbolling I."/>
            <person name="Vesth T."/>
            <person name="Frisvad J.C."/>
            <person name="Nybo J.L."/>
            <person name="Theobald S."/>
            <person name="Kildgaard S."/>
            <person name="Isbrandt T."/>
            <person name="Kuo A."/>
            <person name="Sato A."/>
            <person name="Lyhne E.K."/>
            <person name="Kogle M.E."/>
            <person name="Wiebenga A."/>
            <person name="Kun R.S."/>
            <person name="Lubbers R.J."/>
            <person name="Makela M.R."/>
            <person name="Barry K."/>
            <person name="Chovatia M."/>
            <person name="Clum A."/>
            <person name="Daum C."/>
            <person name="Haridas S."/>
            <person name="He G."/>
            <person name="LaButti K."/>
            <person name="Lipzen A."/>
            <person name="Mondo S."/>
            <person name="Riley R."/>
            <person name="Salamov A."/>
            <person name="Simmons B.A."/>
            <person name="Magnuson J.K."/>
            <person name="Henrissat B."/>
            <person name="Mortensen U.H."/>
            <person name="Larsen T.O."/>
            <person name="Devries R.P."/>
            <person name="Grigoriev I.V."/>
            <person name="Machida M."/>
            <person name="Baker S.E."/>
            <person name="Andersen M.R."/>
        </authorList>
    </citation>
    <scope>NUCLEOTIDE SEQUENCE [LARGE SCALE GENOMIC DNA]</scope>
    <source>
        <strain evidence="1 2">CBS 117626</strain>
    </source>
</reference>
<evidence type="ECO:0000313" key="2">
    <source>
        <dbReference type="Proteomes" id="UP000326950"/>
    </source>
</evidence>
<sequence>MHDRLHKCDVAGCAQTKGFQYKKDLKRHYDTVHRKGSLKGYFCKYDWCSASKSQSEPRGKPGMRYDNFRRHMESHHGF</sequence>
<organism evidence="1 2">
    <name type="scientific">Aspergillus tamarii</name>
    <dbReference type="NCBI Taxonomy" id="41984"/>
    <lineage>
        <taxon>Eukaryota</taxon>
        <taxon>Fungi</taxon>
        <taxon>Dikarya</taxon>
        <taxon>Ascomycota</taxon>
        <taxon>Pezizomycotina</taxon>
        <taxon>Eurotiomycetes</taxon>
        <taxon>Eurotiomycetidae</taxon>
        <taxon>Eurotiales</taxon>
        <taxon>Aspergillaceae</taxon>
        <taxon>Aspergillus</taxon>
        <taxon>Aspergillus subgen. Circumdati</taxon>
    </lineage>
</organism>